<evidence type="ECO:0000313" key="2">
    <source>
        <dbReference type="Proteomes" id="UP001058267"/>
    </source>
</evidence>
<name>A0ABY5V6F4_9BACT</name>
<keyword evidence="2" id="KW-1185">Reference proteome</keyword>
<gene>
    <name evidence="1" type="ORF">NQ519_15660</name>
</gene>
<proteinExistence type="predicted"/>
<accession>A0ABY5V6F4</accession>
<organism evidence="1 2">
    <name type="scientific">Alistipes senegalensis JC50</name>
    <dbReference type="NCBI Taxonomy" id="1033732"/>
    <lineage>
        <taxon>Bacteria</taxon>
        <taxon>Pseudomonadati</taxon>
        <taxon>Bacteroidota</taxon>
        <taxon>Bacteroidia</taxon>
        <taxon>Bacteroidales</taxon>
        <taxon>Rikenellaceae</taxon>
        <taxon>Alistipes</taxon>
    </lineage>
</organism>
<dbReference type="Proteomes" id="UP001058267">
    <property type="component" value="Chromosome"/>
</dbReference>
<evidence type="ECO:0000313" key="1">
    <source>
        <dbReference type="EMBL" id="UWN65150.1"/>
    </source>
</evidence>
<reference evidence="1" key="1">
    <citation type="journal article" date="2022" name="Cell">
        <title>Design, construction, and in vivo augmentation of a complex gut microbiome.</title>
        <authorList>
            <person name="Cheng A.G."/>
            <person name="Ho P.Y."/>
            <person name="Aranda-Diaz A."/>
            <person name="Jain S."/>
            <person name="Yu F.B."/>
            <person name="Meng X."/>
            <person name="Wang M."/>
            <person name="Iakiviak M."/>
            <person name="Nagashima K."/>
            <person name="Zhao A."/>
            <person name="Murugkar P."/>
            <person name="Patil A."/>
            <person name="Atabakhsh K."/>
            <person name="Weakley A."/>
            <person name="Yan J."/>
            <person name="Brumbaugh A.R."/>
            <person name="Higginbottom S."/>
            <person name="Dimas A."/>
            <person name="Shiver A.L."/>
            <person name="Deutschbauer A."/>
            <person name="Neff N."/>
            <person name="Sonnenburg J.L."/>
            <person name="Huang K.C."/>
            <person name="Fischbach M.A."/>
        </authorList>
    </citation>
    <scope>NUCLEOTIDE SEQUENCE</scope>
    <source>
        <strain evidence="1">JC50</strain>
    </source>
</reference>
<sequence>MKTVTILEIANNGNSVSISLDIDGNKEIISTTFSENVTQYITTDRIDSVIMGLILFAIKRGYDFKSDIPISESLYYNLTNHFIDAIASTNDLHHPRIIAPIIPDIDVTGNIIATGISCGVDSLYTIYTHTNMVPDNHKLNHLVFLNVGSHHSGKKEKDSQKLFLGRRDLCRNFSNEANLPLIEISSDLYAIFDKYDDGYSHVEEHTYMALFCMLLVQKGLMIYYYSSGLLYSDFNCKYIPNNTFDAALYDLLILQCASVGNIKFISAGGNINRIEKLRSICSYSLAHKYLNVCVADVNNCGTCFKCVRTMLELDAIGKLHLFKEAFDVNGYMSNKPHYLEQCYIGSLRKNRFMVELIPYFENNLTFAFKLRAISKKIIQVLHNRLNRK</sequence>
<dbReference type="RefSeq" id="WP_019150222.1">
    <property type="nucleotide sequence ID" value="NZ_CP102252.1"/>
</dbReference>
<dbReference type="EMBL" id="CP102252">
    <property type="protein sequence ID" value="UWN65150.1"/>
    <property type="molecule type" value="Genomic_DNA"/>
</dbReference>
<protein>
    <submittedName>
        <fullName evidence="1">Uncharacterized protein</fullName>
    </submittedName>
</protein>